<keyword evidence="3" id="KW-1185">Reference proteome</keyword>
<protein>
    <submittedName>
        <fullName evidence="2">Uncharacterized protein</fullName>
    </submittedName>
</protein>
<name>A0A0B8ZZI0_BRELN</name>
<feature type="compositionally biased region" description="Low complexity" evidence="1">
    <location>
        <begin position="302"/>
        <end position="311"/>
    </location>
</feature>
<evidence type="ECO:0000256" key="1">
    <source>
        <dbReference type="SAM" id="MobiDB-lite"/>
    </source>
</evidence>
<dbReference type="EMBL" id="JTJZ01000020">
    <property type="protein sequence ID" value="KHS51689.1"/>
    <property type="molecule type" value="Genomic_DNA"/>
</dbReference>
<evidence type="ECO:0000313" key="2">
    <source>
        <dbReference type="EMBL" id="KHS51689.1"/>
    </source>
</evidence>
<evidence type="ECO:0000313" key="3">
    <source>
        <dbReference type="Proteomes" id="UP000031488"/>
    </source>
</evidence>
<dbReference type="PATRIC" id="fig|1703.6.peg.2136"/>
<dbReference type="AlphaFoldDB" id="A0A0B8ZZI0"/>
<dbReference type="Proteomes" id="UP000031488">
    <property type="component" value="Unassembled WGS sequence"/>
</dbReference>
<sequence length="348" mass="38801">MGSPTQHVEIDSLFHGPNWQPRSSFVEDVNASSRGTNWVTEWSYTSVLGRMLTDRADLMVWLDLPRWQVTLQVLRRTLKRRLPRPQQLWNGNVEPPLHTFFTDPEHVARYAIIHHSQKRRKVLRLADNRRDLTTDAGIDLDDIRDIFADTAPAAAVNHDVAIVLRMRTPGGRMGLLSDLVTSRLKNLPEGSLRQADLDNLLIIERIFSPLGAAVNASRYIALGTHPDLRELSDRVEAVEEKLDDTIAVDDPRVAQVAAERHAFEQALNAVIEDSGLTEDEDAIFEYWDALHPASADEGQDGAGQDACAGQDPTSVTDAIGKMPYDYSPARLRCMELAEEIAANESPAS</sequence>
<gene>
    <name evidence="2" type="ORF">AE0388_2239</name>
</gene>
<feature type="region of interest" description="Disordered" evidence="1">
    <location>
        <begin position="294"/>
        <end position="314"/>
    </location>
</feature>
<comment type="caution">
    <text evidence="2">The sequence shown here is derived from an EMBL/GenBank/DDBJ whole genome shotgun (WGS) entry which is preliminary data.</text>
</comment>
<reference evidence="2 3" key="1">
    <citation type="submission" date="2014-11" db="EMBL/GenBank/DDBJ databases">
        <title>Draft Genome Sequence of Brevibacterium linens AE038-8.</title>
        <authorList>
            <person name="Maizel D."/>
            <person name="Utturkar S.M."/>
            <person name="Brown S.D."/>
            <person name="Ferrero M."/>
            <person name="Rosen B.P."/>
        </authorList>
    </citation>
    <scope>NUCLEOTIDE SEQUENCE [LARGE SCALE GENOMIC DNA]</scope>
    <source>
        <strain evidence="2 3">AE038-8</strain>
    </source>
</reference>
<organism evidence="2 3">
    <name type="scientific">Brevibacterium linens</name>
    <dbReference type="NCBI Taxonomy" id="1703"/>
    <lineage>
        <taxon>Bacteria</taxon>
        <taxon>Bacillati</taxon>
        <taxon>Actinomycetota</taxon>
        <taxon>Actinomycetes</taxon>
        <taxon>Micrococcales</taxon>
        <taxon>Brevibacteriaceae</taxon>
        <taxon>Brevibacterium</taxon>
    </lineage>
</organism>
<proteinExistence type="predicted"/>
<accession>A0A0B8ZZI0</accession>